<comment type="caution">
    <text evidence="3">The sequence shown here is derived from an EMBL/GenBank/DDBJ whole genome shotgun (WGS) entry which is preliminary data.</text>
</comment>
<name>A0A2A2L1N4_9BILA</name>
<evidence type="ECO:0000256" key="1">
    <source>
        <dbReference type="SAM" id="MobiDB-lite"/>
    </source>
</evidence>
<reference evidence="3 4" key="1">
    <citation type="journal article" date="2017" name="Curr. Biol.">
        <title>Genome architecture and evolution of a unichromosomal asexual nematode.</title>
        <authorList>
            <person name="Fradin H."/>
            <person name="Zegar C."/>
            <person name="Gutwein M."/>
            <person name="Lucas J."/>
            <person name="Kovtun M."/>
            <person name="Corcoran D."/>
            <person name="Baugh L.R."/>
            <person name="Kiontke K."/>
            <person name="Gunsalus K."/>
            <person name="Fitch D.H."/>
            <person name="Piano F."/>
        </authorList>
    </citation>
    <scope>NUCLEOTIDE SEQUENCE [LARGE SCALE GENOMIC DNA]</scope>
    <source>
        <strain evidence="3">PF1309</strain>
    </source>
</reference>
<gene>
    <name evidence="3" type="ORF">WR25_25901</name>
</gene>
<protein>
    <recommendedName>
        <fullName evidence="2">F-box domain-containing protein</fullName>
    </recommendedName>
</protein>
<dbReference type="EMBL" id="LIAE01007321">
    <property type="protein sequence ID" value="PAV80084.1"/>
    <property type="molecule type" value="Genomic_DNA"/>
</dbReference>
<dbReference type="InterPro" id="IPR001810">
    <property type="entry name" value="F-box_dom"/>
</dbReference>
<proteinExistence type="predicted"/>
<keyword evidence="4" id="KW-1185">Reference proteome</keyword>
<dbReference type="SUPFAM" id="SSF81383">
    <property type="entry name" value="F-box domain"/>
    <property type="match status" value="1"/>
</dbReference>
<dbReference type="InterPro" id="IPR036047">
    <property type="entry name" value="F-box-like_dom_sf"/>
</dbReference>
<dbReference type="AlphaFoldDB" id="A0A2A2L1N4"/>
<evidence type="ECO:0000313" key="3">
    <source>
        <dbReference type="EMBL" id="PAV80084.1"/>
    </source>
</evidence>
<dbReference type="PROSITE" id="PS50181">
    <property type="entry name" value="FBOX"/>
    <property type="match status" value="1"/>
</dbReference>
<evidence type="ECO:0000259" key="2">
    <source>
        <dbReference type="PROSITE" id="PS50181"/>
    </source>
</evidence>
<dbReference type="Proteomes" id="UP000218231">
    <property type="component" value="Unassembled WGS sequence"/>
</dbReference>
<feature type="region of interest" description="Disordered" evidence="1">
    <location>
        <begin position="1"/>
        <end position="32"/>
    </location>
</feature>
<evidence type="ECO:0000313" key="4">
    <source>
        <dbReference type="Proteomes" id="UP000218231"/>
    </source>
</evidence>
<organism evidence="3 4">
    <name type="scientific">Diploscapter pachys</name>
    <dbReference type="NCBI Taxonomy" id="2018661"/>
    <lineage>
        <taxon>Eukaryota</taxon>
        <taxon>Metazoa</taxon>
        <taxon>Ecdysozoa</taxon>
        <taxon>Nematoda</taxon>
        <taxon>Chromadorea</taxon>
        <taxon>Rhabditida</taxon>
        <taxon>Rhabditina</taxon>
        <taxon>Rhabditomorpha</taxon>
        <taxon>Rhabditoidea</taxon>
        <taxon>Rhabditidae</taxon>
        <taxon>Diploscapter</taxon>
    </lineage>
</organism>
<accession>A0A2A2L1N4</accession>
<feature type="domain" description="F-box" evidence="2">
    <location>
        <begin position="52"/>
        <end position="99"/>
    </location>
</feature>
<sequence>MSGRVRRRQSKGDVNAEGMNTKRAKSGKLGDQEISLENGTVDQLSSTASSSGVFLQNLPNELRLHVLSKMDEQEKYKIGRVNRVLRNFMRNLPQFYRRTNLDRTILHCQIKRGGLFLVKYLRCAESSLRRQQFSEHEMFKGEMIAFKDYLSDNLLHLNARILHLEIADLDEMACDSFLQMRLSTDDVLVFEVHKCSVHKDRLAQLLAHFSPKQLHLTGNFNRSILDAEVFPESASSLFIGCLLGQGSAEQEFQPDKSFFDRTHRIWGKSMEKAFDLEDPSDDERNPTVFLELTAITVTEKMLIDFIQSILHEPWDMTGGVHYQMNITIHGSRINHLRFCQNMQRIAQRLGVHFTPIVSFNEMFANSYMWYVMRTNGLKMLTITVNLRQTEQERYLIVPKLVLRDKSVDRNFLVKRNPRKRKAT</sequence>